<keyword evidence="3" id="KW-0406">Ion transport</keyword>
<dbReference type="Pfam" id="PF07660">
    <property type="entry name" value="STN"/>
    <property type="match status" value="1"/>
</dbReference>
<evidence type="ECO:0000256" key="3">
    <source>
        <dbReference type="ARBA" id="ARBA00022496"/>
    </source>
</evidence>
<dbReference type="AlphaFoldDB" id="A0A7W6CHD9"/>
<dbReference type="InterPro" id="IPR010104">
    <property type="entry name" value="TonB_rcpt_bac"/>
</dbReference>
<evidence type="ECO:0000313" key="10">
    <source>
        <dbReference type="EMBL" id="MBB3953810.1"/>
    </source>
</evidence>
<reference evidence="10 11" key="1">
    <citation type="submission" date="2020-08" db="EMBL/GenBank/DDBJ databases">
        <title>Genomic Encyclopedia of Type Strains, Phase IV (KMG-IV): sequencing the most valuable type-strain genomes for metagenomic binning, comparative biology and taxonomic classification.</title>
        <authorList>
            <person name="Goeker M."/>
        </authorList>
    </citation>
    <scope>NUCLEOTIDE SEQUENCE [LARGE SCALE GENOMIC DNA]</scope>
    <source>
        <strain evidence="10 11">DSM 27057</strain>
    </source>
</reference>
<dbReference type="NCBIfam" id="TIGR01782">
    <property type="entry name" value="TonB-Xanth-Caul"/>
    <property type="match status" value="1"/>
</dbReference>
<feature type="domain" description="Secretin/TonB short N-terminal" evidence="9">
    <location>
        <begin position="48"/>
        <end position="99"/>
    </location>
</feature>
<dbReference type="InterPro" id="IPR037066">
    <property type="entry name" value="Plug_dom_sf"/>
</dbReference>
<comment type="subcellular location">
    <subcellularLocation>
        <location evidence="1 7">Cell outer membrane</location>
    </subcellularLocation>
</comment>
<keyword evidence="6" id="KW-0998">Cell outer membrane</keyword>
<dbReference type="SMART" id="SM00965">
    <property type="entry name" value="STN"/>
    <property type="match status" value="1"/>
</dbReference>
<dbReference type="PANTHER" id="PTHR40980">
    <property type="entry name" value="PLUG DOMAIN-CONTAINING PROTEIN"/>
    <property type="match status" value="1"/>
</dbReference>
<accession>A0A7W6CHD9</accession>
<sequence>MIGFLRHLAIGTMLTSVAMPFAAHAATFDVPAQDVAGAVRLFARQANVQIIITGSAAEGRRSNAITGAMTIDEALARMLRGTGLSVRKAGETSYVITAGLADAGDESGAIVVTGALAAQREAVAEKRGADNVVETLRANDVGKLPDQNVAEAIKRLPGLTAANDQGEGRYAIIRGIDPALANVTMNGMTQPAPEPDGRQVKLDDIPSAMIQSISVSKSLLASQDANAIAGEVSIKTKTAFDSKKPFFLDLRGAAGQYQINKKSPYELDGTLGGRFGSAQQFGAVLSVNYSRRPIESQNYQGSSAATYATTGVPDGNGLRDYNLTRTRLGLVGNFDWHPNERTKLYLRATYSEFQDHETRDQNRLAVTAYDATTGAPSKATATILVRRREENDHTTGLTLGGEFADLAGGTLEVSGGYSRAVKVDPVRSEFTFTTAKGGVTSLAYDGSTYPYTLAPSGSFAGLFNDPSKFYFSKYNLEHRYAFEEIWQGKADYTHPIAWGDGSEIKAGVKLMDRHKADDHDKTTWSATKTTLATGWLLSNVGYTGGSSFYDGMFAIGTRINYAAARDYLNANMASYAAVSTSSTISDSLSSDYDVRETIGAGYVMAKLKFGGLTVIPGLRAETTHDSTKAKLVTASSTLGDGFNSFGKVSYTDIFPGLNVKYDVSRDLLLRGAVTTSIGRPNYPNLAPYVIVDTSTPSTPAITMGNPNLKPYRAVNLDAAVEYYPAKGSILSAGIFYKSIDNPIYTYGQTGVNGTFANVAYTNATVTQPINAQDEQITGVEFNAQHQFTNLPGAFSGLGLSANFSHVWGHARAPMVRAGSSLPLAYQSKNVASAQVFYEKYGFGARLAFSYRSAYLDTLGTSAALDQYTDANGQLDLHVSYQIRKAITVFGDAVNLTDAGWRRYLGANRAYLIERERYGTLLRGGIQMHF</sequence>
<keyword evidence="7" id="KW-0798">TonB box</keyword>
<dbReference type="InterPro" id="IPR011662">
    <property type="entry name" value="Secretin/TonB_short_N"/>
</dbReference>
<name>A0A7W6CHD9_9SPHN</name>
<dbReference type="Gene3D" id="2.170.130.10">
    <property type="entry name" value="TonB-dependent receptor, plug domain"/>
    <property type="match status" value="1"/>
</dbReference>
<dbReference type="SUPFAM" id="SSF56935">
    <property type="entry name" value="Porins"/>
    <property type="match status" value="1"/>
</dbReference>
<feature type="signal peptide" evidence="8">
    <location>
        <begin position="1"/>
        <end position="25"/>
    </location>
</feature>
<dbReference type="Pfam" id="PF07715">
    <property type="entry name" value="Plug"/>
    <property type="match status" value="1"/>
</dbReference>
<evidence type="ECO:0000256" key="7">
    <source>
        <dbReference type="RuleBase" id="RU003357"/>
    </source>
</evidence>
<dbReference type="InterPro" id="IPR000531">
    <property type="entry name" value="Beta-barrel_TonB"/>
</dbReference>
<protein>
    <submittedName>
        <fullName evidence="10">TonB-dependent receptor</fullName>
    </submittedName>
</protein>
<evidence type="ECO:0000256" key="4">
    <source>
        <dbReference type="ARBA" id="ARBA00023004"/>
    </source>
</evidence>
<dbReference type="InterPro" id="IPR012910">
    <property type="entry name" value="Plug_dom"/>
</dbReference>
<dbReference type="GO" id="GO:0009279">
    <property type="term" value="C:cell outer membrane"/>
    <property type="evidence" value="ECO:0007669"/>
    <property type="project" value="UniProtKB-SubCell"/>
</dbReference>
<evidence type="ECO:0000256" key="5">
    <source>
        <dbReference type="ARBA" id="ARBA00023136"/>
    </source>
</evidence>
<proteinExistence type="inferred from homology"/>
<dbReference type="Proteomes" id="UP000548867">
    <property type="component" value="Unassembled WGS sequence"/>
</dbReference>
<comment type="similarity">
    <text evidence="7">Belongs to the TonB-dependent receptor family.</text>
</comment>
<comment type="caution">
    <text evidence="10">The sequence shown here is derived from an EMBL/GenBank/DDBJ whole genome shotgun (WGS) entry which is preliminary data.</text>
</comment>
<evidence type="ECO:0000256" key="6">
    <source>
        <dbReference type="ARBA" id="ARBA00023237"/>
    </source>
</evidence>
<keyword evidence="2" id="KW-0813">Transport</keyword>
<dbReference type="Gene3D" id="2.40.170.20">
    <property type="entry name" value="TonB-dependent receptor, beta-barrel domain"/>
    <property type="match status" value="1"/>
</dbReference>
<evidence type="ECO:0000313" key="11">
    <source>
        <dbReference type="Proteomes" id="UP000548867"/>
    </source>
</evidence>
<gene>
    <name evidence="10" type="ORF">GGR38_000737</name>
</gene>
<dbReference type="InterPro" id="IPR036942">
    <property type="entry name" value="Beta-barrel_TonB_sf"/>
</dbReference>
<organism evidence="10 11">
    <name type="scientific">Novosphingobium sediminicola</name>
    <dbReference type="NCBI Taxonomy" id="563162"/>
    <lineage>
        <taxon>Bacteria</taxon>
        <taxon>Pseudomonadati</taxon>
        <taxon>Pseudomonadota</taxon>
        <taxon>Alphaproteobacteria</taxon>
        <taxon>Sphingomonadales</taxon>
        <taxon>Sphingomonadaceae</taxon>
        <taxon>Novosphingobium</taxon>
    </lineage>
</organism>
<feature type="chain" id="PRO_5030719520" evidence="8">
    <location>
        <begin position="26"/>
        <end position="929"/>
    </location>
</feature>
<keyword evidence="11" id="KW-1185">Reference proteome</keyword>
<keyword evidence="5 7" id="KW-0472">Membrane</keyword>
<keyword evidence="10" id="KW-0675">Receptor</keyword>
<dbReference type="EMBL" id="JACIDX010000002">
    <property type="protein sequence ID" value="MBB3953810.1"/>
    <property type="molecule type" value="Genomic_DNA"/>
</dbReference>
<evidence type="ECO:0000256" key="1">
    <source>
        <dbReference type="ARBA" id="ARBA00004442"/>
    </source>
</evidence>
<keyword evidence="8" id="KW-0732">Signal</keyword>
<dbReference type="RefSeq" id="WP_183622747.1">
    <property type="nucleotide sequence ID" value="NZ_JACIDX010000002.1"/>
</dbReference>
<dbReference type="Gene3D" id="3.55.50.30">
    <property type="match status" value="1"/>
</dbReference>
<evidence type="ECO:0000259" key="9">
    <source>
        <dbReference type="SMART" id="SM00965"/>
    </source>
</evidence>
<evidence type="ECO:0000256" key="2">
    <source>
        <dbReference type="ARBA" id="ARBA00022448"/>
    </source>
</evidence>
<dbReference type="PANTHER" id="PTHR40980:SF4">
    <property type="entry name" value="TONB-DEPENDENT RECEPTOR-LIKE BETA-BARREL DOMAIN-CONTAINING PROTEIN"/>
    <property type="match status" value="1"/>
</dbReference>
<dbReference type="CDD" id="cd01347">
    <property type="entry name" value="ligand_gated_channel"/>
    <property type="match status" value="1"/>
</dbReference>
<keyword evidence="4" id="KW-0408">Iron</keyword>
<dbReference type="GO" id="GO:0006826">
    <property type="term" value="P:iron ion transport"/>
    <property type="evidence" value="ECO:0007669"/>
    <property type="project" value="UniProtKB-KW"/>
</dbReference>
<dbReference type="Pfam" id="PF00593">
    <property type="entry name" value="TonB_dep_Rec_b-barrel"/>
    <property type="match status" value="1"/>
</dbReference>
<evidence type="ECO:0000256" key="8">
    <source>
        <dbReference type="SAM" id="SignalP"/>
    </source>
</evidence>
<keyword evidence="3" id="KW-0410">Iron transport</keyword>